<accession>A0A9J6G6Q0</accession>
<evidence type="ECO:0000313" key="2">
    <source>
        <dbReference type="Proteomes" id="UP000821853"/>
    </source>
</evidence>
<keyword evidence="2" id="KW-1185">Reference proteome</keyword>
<dbReference type="AlphaFoldDB" id="A0A9J6G6Q0"/>
<dbReference type="OMA" id="WLMSIST"/>
<dbReference type="EMBL" id="JABSTR010000005">
    <property type="protein sequence ID" value="KAH9370208.1"/>
    <property type="molecule type" value="Genomic_DNA"/>
</dbReference>
<sequence length="142" mass="15491">MRGFVVDCENVDSDTVQNPTAEMPPATASDIFDDRRASGVDFGAATFEDFTDIDGAVLPCAELDDDEIVRQVLEPAQVNSVSDHDVPPTPDASNTDLAQARIVLLSGYSDEQTLAEMQADLVARRRACVQTRIHTFFQPFGQ</sequence>
<dbReference type="OrthoDB" id="10559981at2759"/>
<name>A0A9J6G6Q0_HAELO</name>
<protein>
    <submittedName>
        <fullName evidence="1">Uncharacterized protein</fullName>
    </submittedName>
</protein>
<organism evidence="1 2">
    <name type="scientific">Haemaphysalis longicornis</name>
    <name type="common">Bush tick</name>
    <dbReference type="NCBI Taxonomy" id="44386"/>
    <lineage>
        <taxon>Eukaryota</taxon>
        <taxon>Metazoa</taxon>
        <taxon>Ecdysozoa</taxon>
        <taxon>Arthropoda</taxon>
        <taxon>Chelicerata</taxon>
        <taxon>Arachnida</taxon>
        <taxon>Acari</taxon>
        <taxon>Parasitiformes</taxon>
        <taxon>Ixodida</taxon>
        <taxon>Ixodoidea</taxon>
        <taxon>Ixodidae</taxon>
        <taxon>Haemaphysalinae</taxon>
        <taxon>Haemaphysalis</taxon>
    </lineage>
</organism>
<comment type="caution">
    <text evidence="1">The sequence shown here is derived from an EMBL/GenBank/DDBJ whole genome shotgun (WGS) entry which is preliminary data.</text>
</comment>
<proteinExistence type="predicted"/>
<dbReference type="VEuPathDB" id="VectorBase:HLOH_062799"/>
<dbReference type="Proteomes" id="UP000821853">
    <property type="component" value="Chromosome 3"/>
</dbReference>
<evidence type="ECO:0000313" key="1">
    <source>
        <dbReference type="EMBL" id="KAH9370208.1"/>
    </source>
</evidence>
<reference evidence="1 2" key="1">
    <citation type="journal article" date="2020" name="Cell">
        <title>Large-Scale Comparative Analyses of Tick Genomes Elucidate Their Genetic Diversity and Vector Capacities.</title>
        <authorList>
            <consortium name="Tick Genome and Microbiome Consortium (TIGMIC)"/>
            <person name="Jia N."/>
            <person name="Wang J."/>
            <person name="Shi W."/>
            <person name="Du L."/>
            <person name="Sun Y."/>
            <person name="Zhan W."/>
            <person name="Jiang J.F."/>
            <person name="Wang Q."/>
            <person name="Zhang B."/>
            <person name="Ji P."/>
            <person name="Bell-Sakyi L."/>
            <person name="Cui X.M."/>
            <person name="Yuan T.T."/>
            <person name="Jiang B.G."/>
            <person name="Yang W.F."/>
            <person name="Lam T.T."/>
            <person name="Chang Q.C."/>
            <person name="Ding S.J."/>
            <person name="Wang X.J."/>
            <person name="Zhu J.G."/>
            <person name="Ruan X.D."/>
            <person name="Zhao L."/>
            <person name="Wei J.T."/>
            <person name="Ye R.Z."/>
            <person name="Que T.C."/>
            <person name="Du C.H."/>
            <person name="Zhou Y.H."/>
            <person name="Cheng J.X."/>
            <person name="Dai P.F."/>
            <person name="Guo W.B."/>
            <person name="Han X.H."/>
            <person name="Huang E.J."/>
            <person name="Li L.F."/>
            <person name="Wei W."/>
            <person name="Gao Y.C."/>
            <person name="Liu J.Z."/>
            <person name="Shao H.Z."/>
            <person name="Wang X."/>
            <person name="Wang C.C."/>
            <person name="Yang T.C."/>
            <person name="Huo Q.B."/>
            <person name="Li W."/>
            <person name="Chen H.Y."/>
            <person name="Chen S.E."/>
            <person name="Zhou L.G."/>
            <person name="Ni X.B."/>
            <person name="Tian J.H."/>
            <person name="Sheng Y."/>
            <person name="Liu T."/>
            <person name="Pan Y.S."/>
            <person name="Xia L.Y."/>
            <person name="Li J."/>
            <person name="Zhao F."/>
            <person name="Cao W.C."/>
        </authorList>
    </citation>
    <scope>NUCLEOTIDE SEQUENCE [LARGE SCALE GENOMIC DNA]</scope>
    <source>
        <strain evidence="1">HaeL-2018</strain>
    </source>
</reference>
<gene>
    <name evidence="1" type="ORF">HPB48_019357</name>
</gene>